<feature type="chain" id="PRO_5039416565" description="Lipoprotein" evidence="1">
    <location>
        <begin position="21"/>
        <end position="303"/>
    </location>
</feature>
<reference evidence="2 3" key="1">
    <citation type="submission" date="2020-04" db="EMBL/GenBank/DDBJ databases">
        <title>Gordonia sp. nov. TBRC 11910.</title>
        <authorList>
            <person name="Suriyachadkun C."/>
        </authorList>
    </citation>
    <scope>NUCLEOTIDE SEQUENCE [LARGE SCALE GENOMIC DNA]</scope>
    <source>
        <strain evidence="2 3">TBRC 11910</strain>
    </source>
</reference>
<evidence type="ECO:0000256" key="1">
    <source>
        <dbReference type="SAM" id="SignalP"/>
    </source>
</evidence>
<keyword evidence="3" id="KW-1185">Reference proteome</keyword>
<comment type="caution">
    <text evidence="2">The sequence shown here is derived from an EMBL/GenBank/DDBJ whole genome shotgun (WGS) entry which is preliminary data.</text>
</comment>
<protein>
    <recommendedName>
        <fullName evidence="4">Lipoprotein</fullName>
    </recommendedName>
</protein>
<name>A0A848L689_9ACTN</name>
<evidence type="ECO:0008006" key="4">
    <source>
        <dbReference type="Google" id="ProtNLM"/>
    </source>
</evidence>
<feature type="signal peptide" evidence="1">
    <location>
        <begin position="1"/>
        <end position="20"/>
    </location>
</feature>
<evidence type="ECO:0000313" key="3">
    <source>
        <dbReference type="Proteomes" id="UP000550729"/>
    </source>
</evidence>
<proteinExistence type="predicted"/>
<keyword evidence="1" id="KW-0732">Signal</keyword>
<evidence type="ECO:0000313" key="2">
    <source>
        <dbReference type="EMBL" id="NMO04193.1"/>
    </source>
</evidence>
<sequence>MAVRGLCCAAALAAVLTACGGEPASTPSASNDGPCATTSTSGAAGVSLLPITPASVTVTDPGAADRKVLAASPDITAAQQVTITTTSSEARAGGQTTQSVTMPLTARIGCTDPTDVEMSLGAVTSPDVVLADALKAEHNARVGMSLGPGTMPVSLRISAPDAASSQARSAVEQTLVQTLQHSVAFPITPVGTGATWRSVRTLTGAATTTQTITSTLRSRTGDTVTIDVTVDETPVNDVFAVPGTNQTLRINRYSMTGTGTLTMDLRRALPTSGTITTNGARELVGAGAPLLQQMGFSVSYASR</sequence>
<dbReference type="Proteomes" id="UP000550729">
    <property type="component" value="Unassembled WGS sequence"/>
</dbReference>
<dbReference type="AlphaFoldDB" id="A0A848L689"/>
<gene>
    <name evidence="2" type="ORF">HH308_23530</name>
</gene>
<dbReference type="EMBL" id="JABBNB010000032">
    <property type="protein sequence ID" value="NMO04193.1"/>
    <property type="molecule type" value="Genomic_DNA"/>
</dbReference>
<accession>A0A848L689</accession>
<dbReference type="PROSITE" id="PS51257">
    <property type="entry name" value="PROKAR_LIPOPROTEIN"/>
    <property type="match status" value="1"/>
</dbReference>
<organism evidence="2 3">
    <name type="scientific">Gordonia asplenii</name>
    <dbReference type="NCBI Taxonomy" id="2725283"/>
    <lineage>
        <taxon>Bacteria</taxon>
        <taxon>Bacillati</taxon>
        <taxon>Actinomycetota</taxon>
        <taxon>Actinomycetes</taxon>
        <taxon>Mycobacteriales</taxon>
        <taxon>Gordoniaceae</taxon>
        <taxon>Gordonia</taxon>
    </lineage>
</organism>